<dbReference type="PANTHER" id="PTHR11085:SF5">
    <property type="entry name" value="NAD-DEPENDENT PROTEIN DEACETYLASE SIRTUIN-3, MITOCHONDRIAL"/>
    <property type="match status" value="1"/>
</dbReference>
<keyword evidence="3" id="KW-0479">Metal-binding</keyword>
<evidence type="ECO:0000313" key="5">
    <source>
        <dbReference type="EMBL" id="KAJ1178334.1"/>
    </source>
</evidence>
<dbReference type="InterPro" id="IPR050134">
    <property type="entry name" value="NAD-dep_sirtuin_deacylases"/>
</dbReference>
<feature type="binding site" evidence="3">
    <location>
        <position position="238"/>
    </location>
    <ligand>
        <name>Zn(2+)</name>
        <dbReference type="ChEBI" id="CHEBI:29105"/>
    </ligand>
</feature>
<keyword evidence="3" id="KW-0862">Zinc</keyword>
<evidence type="ECO:0000256" key="1">
    <source>
        <dbReference type="ARBA" id="ARBA00022679"/>
    </source>
</evidence>
<keyword evidence="2" id="KW-0520">NAD</keyword>
<dbReference type="GO" id="GO:0005634">
    <property type="term" value="C:nucleus"/>
    <property type="evidence" value="ECO:0007669"/>
    <property type="project" value="TreeGrafter"/>
</dbReference>
<dbReference type="GO" id="GO:0017136">
    <property type="term" value="F:histone deacetylase activity, NAD-dependent"/>
    <property type="evidence" value="ECO:0007669"/>
    <property type="project" value="TreeGrafter"/>
</dbReference>
<feature type="binding site" evidence="3">
    <location>
        <position position="259"/>
    </location>
    <ligand>
        <name>Zn(2+)</name>
        <dbReference type="ChEBI" id="CHEBI:29105"/>
    </ligand>
</feature>
<feature type="active site" description="Proton acceptor" evidence="3">
    <location>
        <position position="227"/>
    </location>
</feature>
<dbReference type="Proteomes" id="UP001066276">
    <property type="component" value="Chromosome 3_2"/>
</dbReference>
<keyword evidence="6" id="KW-1185">Reference proteome</keyword>
<dbReference type="SUPFAM" id="SSF52467">
    <property type="entry name" value="DHS-like NAD/FAD-binding domain"/>
    <property type="match status" value="1"/>
</dbReference>
<name>A0AAV7TQ46_PLEWA</name>
<dbReference type="InterPro" id="IPR029035">
    <property type="entry name" value="DHS-like_NAD/FAD-binding_dom"/>
</dbReference>
<dbReference type="InterPro" id="IPR026590">
    <property type="entry name" value="Ssirtuin_cat_dom"/>
</dbReference>
<evidence type="ECO:0000259" key="4">
    <source>
        <dbReference type="PROSITE" id="PS50305"/>
    </source>
</evidence>
<dbReference type="Pfam" id="PF02146">
    <property type="entry name" value="SIR2"/>
    <property type="match status" value="1"/>
</dbReference>
<dbReference type="InterPro" id="IPR026591">
    <property type="entry name" value="Sirtuin_cat_small_dom_sf"/>
</dbReference>
<dbReference type="PANTHER" id="PTHR11085">
    <property type="entry name" value="NAD-DEPENDENT PROTEIN DEACYLASE SIRTUIN-5, MITOCHONDRIAL-RELATED"/>
    <property type="match status" value="1"/>
</dbReference>
<evidence type="ECO:0000313" key="6">
    <source>
        <dbReference type="Proteomes" id="UP001066276"/>
    </source>
</evidence>
<organism evidence="5 6">
    <name type="scientific">Pleurodeles waltl</name>
    <name type="common">Iberian ribbed newt</name>
    <dbReference type="NCBI Taxonomy" id="8319"/>
    <lineage>
        <taxon>Eukaryota</taxon>
        <taxon>Metazoa</taxon>
        <taxon>Chordata</taxon>
        <taxon>Craniata</taxon>
        <taxon>Vertebrata</taxon>
        <taxon>Euteleostomi</taxon>
        <taxon>Amphibia</taxon>
        <taxon>Batrachia</taxon>
        <taxon>Caudata</taxon>
        <taxon>Salamandroidea</taxon>
        <taxon>Salamandridae</taxon>
        <taxon>Pleurodelinae</taxon>
        <taxon>Pleurodeles</taxon>
    </lineage>
</organism>
<feature type="binding site" evidence="3">
    <location>
        <position position="235"/>
    </location>
    <ligand>
        <name>Zn(2+)</name>
        <dbReference type="ChEBI" id="CHEBI:29105"/>
    </ligand>
</feature>
<evidence type="ECO:0000256" key="2">
    <source>
        <dbReference type="ARBA" id="ARBA00023027"/>
    </source>
</evidence>
<protein>
    <recommendedName>
        <fullName evidence="4">Deacetylase sirtuin-type domain-containing protein</fullName>
    </recommendedName>
</protein>
<dbReference type="CDD" id="cd01408">
    <property type="entry name" value="SIRT1"/>
    <property type="match status" value="1"/>
</dbReference>
<dbReference type="Gene3D" id="3.40.50.1220">
    <property type="entry name" value="TPP-binding domain"/>
    <property type="match status" value="1"/>
</dbReference>
<dbReference type="GO" id="GO:0046872">
    <property type="term" value="F:metal ion binding"/>
    <property type="evidence" value="ECO:0007669"/>
    <property type="project" value="UniProtKB-KW"/>
</dbReference>
<dbReference type="GO" id="GO:0070403">
    <property type="term" value="F:NAD+ binding"/>
    <property type="evidence" value="ECO:0007669"/>
    <property type="project" value="InterPro"/>
</dbReference>
<sequence length="408" mass="45553">MIEYIKRVCPSTTNIVGARTVDGNSSLWQGESCCLQSAAVSLLVSCGDSMMMMPTKMCVHSFRKLLRHQGLVPLTGFTSRAPLSVSFVKTGAQGQDGGKKRMSLRNVAEMLRERQCQRVVAMVGAGISTPSGIPDFRSPESGLYSNLQRYDLPYPEAIFELNYFLSNPRPFFTLASQLYPGKFRPNYAHYFLRHLHDRGQLLRLYTQNIDGLERVAGIPPSKLVEAHGTFATATCTVCLRSFLGQDFQLQILNGEIPYCSVCRGLIKPDIIFFGEELPRRFLLHLTDFPLADLLIIIGTSLEVEPFASLASAIRGSIPRLLINRELVGPFAWPTPRHQDVAELGDVIQGVQRFVSLLGWTDQVLDLMQQDVKKVDQEKEWNPMNFGSSGQRPYYDAVIGLCIMSPVVL</sequence>
<reference evidence="5" key="1">
    <citation type="journal article" date="2022" name="bioRxiv">
        <title>Sequencing and chromosome-scale assembly of the giantPleurodeles waltlgenome.</title>
        <authorList>
            <person name="Brown T."/>
            <person name="Elewa A."/>
            <person name="Iarovenko S."/>
            <person name="Subramanian E."/>
            <person name="Araus A.J."/>
            <person name="Petzold A."/>
            <person name="Susuki M."/>
            <person name="Suzuki K.-i.T."/>
            <person name="Hayashi T."/>
            <person name="Toyoda A."/>
            <person name="Oliveira C."/>
            <person name="Osipova E."/>
            <person name="Leigh N.D."/>
            <person name="Simon A."/>
            <person name="Yun M.H."/>
        </authorList>
    </citation>
    <scope>NUCLEOTIDE SEQUENCE</scope>
    <source>
        <strain evidence="5">20211129_DDA</strain>
        <tissue evidence="5">Liver</tissue>
    </source>
</reference>
<dbReference type="Gene3D" id="3.30.1600.10">
    <property type="entry name" value="SIR2/SIRT2 'Small Domain"/>
    <property type="match status" value="1"/>
</dbReference>
<dbReference type="InterPro" id="IPR003000">
    <property type="entry name" value="Sirtuin"/>
</dbReference>
<keyword evidence="1" id="KW-0808">Transferase</keyword>
<feature type="domain" description="Deacetylase sirtuin-type" evidence="4">
    <location>
        <begin position="97"/>
        <end position="360"/>
    </location>
</feature>
<comment type="caution">
    <text evidence="5">The sequence shown here is derived from an EMBL/GenBank/DDBJ whole genome shotgun (WGS) entry which is preliminary data.</text>
</comment>
<accession>A0AAV7TQ46</accession>
<dbReference type="PROSITE" id="PS50305">
    <property type="entry name" value="SIRTUIN"/>
    <property type="match status" value="1"/>
</dbReference>
<gene>
    <name evidence="5" type="ORF">NDU88_003580</name>
</gene>
<dbReference type="AlphaFoldDB" id="A0AAV7TQ46"/>
<proteinExistence type="predicted"/>
<feature type="binding site" evidence="3">
    <location>
        <position position="262"/>
    </location>
    <ligand>
        <name>Zn(2+)</name>
        <dbReference type="ChEBI" id="CHEBI:29105"/>
    </ligand>
</feature>
<evidence type="ECO:0000256" key="3">
    <source>
        <dbReference type="PROSITE-ProRule" id="PRU00236"/>
    </source>
</evidence>
<dbReference type="EMBL" id="JANPWB010000006">
    <property type="protein sequence ID" value="KAJ1178334.1"/>
    <property type="molecule type" value="Genomic_DNA"/>
</dbReference>